<dbReference type="Pfam" id="PF07093">
    <property type="entry name" value="SGT1"/>
    <property type="match status" value="1"/>
</dbReference>
<dbReference type="GO" id="GO:0005634">
    <property type="term" value="C:nucleus"/>
    <property type="evidence" value="ECO:0007669"/>
    <property type="project" value="TreeGrafter"/>
</dbReference>
<evidence type="ECO:0000313" key="3">
    <source>
        <dbReference type="Proteomes" id="UP000436088"/>
    </source>
</evidence>
<comment type="caution">
    <text evidence="2">The sequence shown here is derived from an EMBL/GenBank/DDBJ whole genome shotgun (WGS) entry which is preliminary data.</text>
</comment>
<dbReference type="EMBL" id="VEPZ02001774">
    <property type="protein sequence ID" value="KAE8655855.1"/>
    <property type="molecule type" value="Genomic_DNA"/>
</dbReference>
<organism evidence="2 3">
    <name type="scientific">Hibiscus syriacus</name>
    <name type="common">Rose of Sharon</name>
    <dbReference type="NCBI Taxonomy" id="106335"/>
    <lineage>
        <taxon>Eukaryota</taxon>
        <taxon>Viridiplantae</taxon>
        <taxon>Streptophyta</taxon>
        <taxon>Embryophyta</taxon>
        <taxon>Tracheophyta</taxon>
        <taxon>Spermatophyta</taxon>
        <taxon>Magnoliopsida</taxon>
        <taxon>eudicotyledons</taxon>
        <taxon>Gunneridae</taxon>
        <taxon>Pentapetalae</taxon>
        <taxon>rosids</taxon>
        <taxon>malvids</taxon>
        <taxon>Malvales</taxon>
        <taxon>Malvaceae</taxon>
        <taxon>Malvoideae</taxon>
        <taxon>Hibiscus</taxon>
    </lineage>
</organism>
<feature type="region of interest" description="Disordered" evidence="1">
    <location>
        <begin position="177"/>
        <end position="217"/>
    </location>
</feature>
<name>A0A6A2WIR0_HIBSY</name>
<accession>A0A6A2WIR0</accession>
<dbReference type="PANTHER" id="PTHR13060">
    <property type="entry name" value="SGT1 PROTEIN HSGT1 SUPPRESSOR OF GCR2"/>
    <property type="match status" value="1"/>
</dbReference>
<feature type="compositionally biased region" description="Acidic residues" evidence="1">
    <location>
        <begin position="189"/>
        <end position="213"/>
    </location>
</feature>
<keyword evidence="3" id="KW-1185">Reference proteome</keyword>
<evidence type="ECO:0000256" key="1">
    <source>
        <dbReference type="SAM" id="MobiDB-lite"/>
    </source>
</evidence>
<gene>
    <name evidence="2" type="ORF">F3Y22_tig00117016pilonHSYRG00160</name>
</gene>
<protein>
    <submittedName>
        <fullName evidence="2">Protein SGT1-like protein</fullName>
    </submittedName>
</protein>
<feature type="region of interest" description="Disordered" evidence="1">
    <location>
        <begin position="284"/>
        <end position="308"/>
    </location>
</feature>
<proteinExistence type="predicted"/>
<feature type="region of interest" description="Disordered" evidence="1">
    <location>
        <begin position="103"/>
        <end position="127"/>
    </location>
</feature>
<dbReference type="AlphaFoldDB" id="A0A6A2WIR0"/>
<dbReference type="InterPro" id="IPR010770">
    <property type="entry name" value="Ecd"/>
</dbReference>
<dbReference type="Proteomes" id="UP000436088">
    <property type="component" value="Unassembled WGS sequence"/>
</dbReference>
<feature type="compositionally biased region" description="Polar residues" evidence="1">
    <location>
        <begin position="112"/>
        <end position="121"/>
    </location>
</feature>
<evidence type="ECO:0000313" key="2">
    <source>
        <dbReference type="EMBL" id="KAE8655855.1"/>
    </source>
</evidence>
<reference evidence="2" key="1">
    <citation type="submission" date="2019-09" db="EMBL/GenBank/DDBJ databases">
        <title>Draft genome information of white flower Hibiscus syriacus.</title>
        <authorList>
            <person name="Kim Y.-M."/>
        </authorList>
    </citation>
    <scope>NUCLEOTIDE SEQUENCE [LARGE SCALE GENOMIC DNA]</scope>
    <source>
        <strain evidence="2">YM2019G1</strain>
    </source>
</reference>
<dbReference type="PANTHER" id="PTHR13060:SF0">
    <property type="entry name" value="PROTEIN ECDYSONELESS HOMOLOG"/>
    <property type="match status" value="1"/>
</dbReference>
<sequence>MYKESLEKSGYFKGLIPGSKEYNRLMEKAEEYYRNSSLFSKTREMLNAPVRQIDDILSLPYSADDFKNEDIPPSDDDSWLYSGEDELNSVLLDRQKEMELYELKHKKKSKEQQGTGASSSSKGEDVDLSELVKTMQGFIHNMSSHEGAEVPVDRDPKEVELDVERFMKDVESVIKYQGDENMTGRVDDGEGSSDMDFDESEDGSDMSDQEDGENSFMHSYSNVMNDELKSTTLKKSFVHANEQTSNKNEGTSNAAEDMEEEFSAVDVDVNLVKNLLDSFSCQQGHPGPTSNLLGLMGVKLPKDTSKGK</sequence>